<dbReference type="Pfam" id="PF07963">
    <property type="entry name" value="N_methyl"/>
    <property type="match status" value="1"/>
</dbReference>
<dbReference type="STRING" id="1116472.MGMO_6c00250"/>
<reference evidence="2 3" key="1">
    <citation type="journal article" date="2013" name="Genome Announc.">
        <title>Draft Genome Sequence of the Methanotrophic Gammaproteobacterium Methyloglobulus morosus DSM 22980 Strain KoM1.</title>
        <authorList>
            <person name="Poehlein A."/>
            <person name="Deutzmann J.S."/>
            <person name="Daniel R."/>
            <person name="Simeonova D.D."/>
        </authorList>
    </citation>
    <scope>NUCLEOTIDE SEQUENCE [LARGE SCALE GENOMIC DNA]</scope>
    <source>
        <strain evidence="2 3">KoM1</strain>
    </source>
</reference>
<evidence type="ECO:0000256" key="1">
    <source>
        <dbReference type="SAM" id="Phobius"/>
    </source>
</evidence>
<dbReference type="GO" id="GO:0043683">
    <property type="term" value="P:type IV pilus assembly"/>
    <property type="evidence" value="ECO:0007669"/>
    <property type="project" value="InterPro"/>
</dbReference>
<dbReference type="PANTHER" id="PTHR30093">
    <property type="entry name" value="GENERAL SECRETION PATHWAY PROTEIN G"/>
    <property type="match status" value="1"/>
</dbReference>
<dbReference type="SUPFAM" id="SSF54523">
    <property type="entry name" value="Pili subunits"/>
    <property type="match status" value="1"/>
</dbReference>
<dbReference type="InterPro" id="IPR031982">
    <property type="entry name" value="PilE-like"/>
</dbReference>
<dbReference type="EMBL" id="AYLO01000006">
    <property type="protein sequence ID" value="ESS74051.1"/>
    <property type="molecule type" value="Genomic_DNA"/>
</dbReference>
<dbReference type="Proteomes" id="UP000017842">
    <property type="component" value="Unassembled WGS sequence"/>
</dbReference>
<name>V5E3C3_9GAMM</name>
<dbReference type="InterPro" id="IPR012902">
    <property type="entry name" value="N_methyl_site"/>
</dbReference>
<keyword evidence="1" id="KW-0812">Transmembrane</keyword>
<evidence type="ECO:0000313" key="2">
    <source>
        <dbReference type="EMBL" id="ESS74051.1"/>
    </source>
</evidence>
<dbReference type="AlphaFoldDB" id="V5E3C3"/>
<sequence length="161" mass="17276">MFRMHKGFTLIELMVAVAIIGILSAIAVPSYMDSVTKSRRKDAEGALEGFANAMERHFTDVNNYCNVGGTGGANTCGDTDTTNDTGSPPLSFYPAKSPIDGNQVYYNLTISAVTPSTYILLATPTGAQTGNGALQLDNTGARFWDKNNDGTFDTTTEKTWE</sequence>
<dbReference type="RefSeq" id="WP_023493048.1">
    <property type="nucleotide sequence ID" value="NZ_AYLO01000006.1"/>
</dbReference>
<protein>
    <submittedName>
        <fullName evidence="2">General secretion pathway protein H</fullName>
    </submittedName>
</protein>
<organism evidence="2 3">
    <name type="scientific">Methyloglobulus morosus KoM1</name>
    <dbReference type="NCBI Taxonomy" id="1116472"/>
    <lineage>
        <taxon>Bacteria</taxon>
        <taxon>Pseudomonadati</taxon>
        <taxon>Pseudomonadota</taxon>
        <taxon>Gammaproteobacteria</taxon>
        <taxon>Methylococcales</taxon>
        <taxon>Methylococcaceae</taxon>
        <taxon>Methyloglobulus</taxon>
    </lineage>
</organism>
<dbReference type="eggNOG" id="COG4968">
    <property type="taxonomic scope" value="Bacteria"/>
</dbReference>
<dbReference type="PANTHER" id="PTHR30093:SF47">
    <property type="entry name" value="TYPE IV PILUS NON-CORE MINOR PILIN PILE"/>
    <property type="match status" value="1"/>
</dbReference>
<dbReference type="Gene3D" id="3.30.700.10">
    <property type="entry name" value="Glycoprotein, Type 4 Pilin"/>
    <property type="match status" value="1"/>
</dbReference>
<dbReference type="InterPro" id="IPR045584">
    <property type="entry name" value="Pilin-like"/>
</dbReference>
<keyword evidence="3" id="KW-1185">Reference proteome</keyword>
<comment type="caution">
    <text evidence="2">The sequence shown here is derived from an EMBL/GenBank/DDBJ whole genome shotgun (WGS) entry which is preliminary data.</text>
</comment>
<accession>V5E3C3</accession>
<feature type="transmembrane region" description="Helical" evidence="1">
    <location>
        <begin position="7"/>
        <end position="32"/>
    </location>
</feature>
<keyword evidence="1" id="KW-1133">Transmembrane helix</keyword>
<gene>
    <name evidence="2" type="ORF">MGMO_6c00250</name>
</gene>
<keyword evidence="1" id="KW-0472">Membrane</keyword>
<evidence type="ECO:0000313" key="3">
    <source>
        <dbReference type="Proteomes" id="UP000017842"/>
    </source>
</evidence>
<proteinExistence type="predicted"/>
<dbReference type="Pfam" id="PF16732">
    <property type="entry name" value="ComP_DUS"/>
    <property type="match status" value="1"/>
</dbReference>
<dbReference type="NCBIfam" id="TIGR02532">
    <property type="entry name" value="IV_pilin_GFxxxE"/>
    <property type="match status" value="1"/>
</dbReference>
<dbReference type="PROSITE" id="PS00409">
    <property type="entry name" value="PROKAR_NTER_METHYL"/>
    <property type="match status" value="1"/>
</dbReference>